<dbReference type="Proteomes" id="UP000248865">
    <property type="component" value="Unassembled WGS sequence"/>
</dbReference>
<dbReference type="Proteomes" id="UP000534332">
    <property type="component" value="Unassembled WGS sequence"/>
</dbReference>
<dbReference type="EMBL" id="JAETYZ010000046">
    <property type="protein sequence ID" value="MBL6236908.1"/>
    <property type="molecule type" value="Genomic_DNA"/>
</dbReference>
<evidence type="ECO:0000313" key="13">
    <source>
        <dbReference type="EMBL" id="MBL6236908.1"/>
    </source>
</evidence>
<dbReference type="Proteomes" id="UP000622722">
    <property type="component" value="Unassembled WGS sequence"/>
</dbReference>
<dbReference type="Proteomes" id="UP000184077">
    <property type="component" value="Unassembled WGS sequence"/>
</dbReference>
<dbReference type="EMBL" id="AASSGK010000052">
    <property type="protein sequence ID" value="EFG2163503.1"/>
    <property type="molecule type" value="Genomic_DNA"/>
</dbReference>
<evidence type="ECO:0000313" key="17">
    <source>
        <dbReference type="EMBL" id="MWT86492.1"/>
    </source>
</evidence>
<sequence>MKVQLYKFTEDKNKTLTFRWTKKHFEFCMDNKIFLNHKGKKSYKERNLFLFSKGDKITIEDNVIAEEYSTMPVKNFSSVGAFSFPTCHFSGNIRIGRFCSIASNVKIMGGNHPLNRFTTHMMTYNGEFDKFAMSEFERSWTLKPFITKPENPIIGNDVWIGNDVVLKGGIAIGDGAVIAANSVVTKDVPPYAIVAGVPAKIIRFRFDSNVIDELLRIKWWNYNYSDLPDNNKCDDINYFVEEMNRLISDGNIQERDYKKFNLSEVFRGL</sequence>
<evidence type="ECO:0000313" key="16">
    <source>
        <dbReference type="EMBL" id="MWT20577.1"/>
    </source>
</evidence>
<dbReference type="Proteomes" id="UP000255543">
    <property type="component" value="Unassembled WGS sequence"/>
</dbReference>
<evidence type="ECO:0000313" key="15">
    <source>
        <dbReference type="EMBL" id="MWR90876.1"/>
    </source>
</evidence>
<dbReference type="Proteomes" id="UP000521994">
    <property type="component" value="Unassembled WGS sequence"/>
</dbReference>
<dbReference type="Proteomes" id="UP000475070">
    <property type="component" value="Unassembled WGS sequence"/>
</dbReference>
<dbReference type="PANTHER" id="PTHR43300">
    <property type="entry name" value="ACETYLTRANSFERASE"/>
    <property type="match status" value="1"/>
</dbReference>
<reference evidence="13 49" key="18">
    <citation type="submission" date="2021-01" db="EMBL/GenBank/DDBJ databases">
        <title>Genomes of Escherichia coli STEC strains from raw meat-based diets for companion animals.</title>
        <authorList>
            <person name="Stevens M.J.A."/>
            <person name="Stephan R."/>
        </authorList>
    </citation>
    <scope>NUCLEOTIDE SEQUENCE [LARGE SCALE GENOMIC DNA]</scope>
    <source>
        <strain evidence="13 49">LSC1-58</strain>
    </source>
</reference>
<dbReference type="EMBL" id="JABXPW010000108">
    <property type="protein sequence ID" value="MBA7722861.1"/>
    <property type="molecule type" value="Genomic_DNA"/>
</dbReference>
<keyword evidence="4 25" id="KW-0012">Acyltransferase</keyword>
<dbReference type="CDD" id="cd03349">
    <property type="entry name" value="LbH_XAT"/>
    <property type="match status" value="1"/>
</dbReference>
<dbReference type="Proteomes" id="UP000436482">
    <property type="component" value="Unassembled WGS sequence"/>
</dbReference>
<evidence type="ECO:0000313" key="48">
    <source>
        <dbReference type="Proteomes" id="UP000543257"/>
    </source>
</evidence>
<evidence type="ECO:0000313" key="42">
    <source>
        <dbReference type="Proteomes" id="UP000462410"/>
    </source>
</evidence>
<evidence type="ECO:0000313" key="11">
    <source>
        <dbReference type="EMBL" id="HAZ7492962.1"/>
    </source>
</evidence>
<evidence type="ECO:0000256" key="2">
    <source>
        <dbReference type="ARBA" id="ARBA00022679"/>
    </source>
</evidence>
<reference evidence="10 50" key="4">
    <citation type="journal article" date="2018" name="Genome Biol.">
        <title>SKESA: strategic k-mer extension for scrupulous assemblies.</title>
        <authorList>
            <person name="Souvorov A."/>
            <person name="Agarwala R."/>
            <person name="Lipman D.J."/>
        </authorList>
    </citation>
    <scope>NUCLEOTIDE SEQUENCE</scope>
    <source>
        <strain evidence="11">SJP41</strain>
        <strain evidence="10 50">TW14994</strain>
    </source>
</reference>
<dbReference type="EMBL" id="WXKQ01000001">
    <property type="protein sequence ID" value="NAG17440.1"/>
    <property type="molecule type" value="Genomic_DNA"/>
</dbReference>
<dbReference type="EMBL" id="DADPIR010000022">
    <property type="protein sequence ID" value="HAZ7492962.1"/>
    <property type="molecule type" value="Genomic_DNA"/>
</dbReference>
<evidence type="ECO:0000313" key="49">
    <source>
        <dbReference type="Proteomes" id="UP000615017"/>
    </source>
</evidence>
<reference evidence="9 48" key="8">
    <citation type="submission" date="2018-08" db="EMBL/GenBank/DDBJ databases">
        <authorList>
            <consortium name="GenomeTrakr network: Whole genome sequencing for foodborne pathogen traceback"/>
        </authorList>
    </citation>
    <scope>NUCLEOTIDE SEQUENCE [LARGE SCALE GENOMIC DNA]</scope>
    <source>
        <strain evidence="9 48">AZ-TG73583</strain>
    </source>
</reference>
<dbReference type="RefSeq" id="WP_000867987.1">
    <property type="nucleotide sequence ID" value="NZ_AP018796.1"/>
</dbReference>
<dbReference type="EMBL" id="WTRN01000404">
    <property type="protein sequence ID" value="MWT86492.1"/>
    <property type="molecule type" value="Genomic_DNA"/>
</dbReference>
<dbReference type="Proteomes" id="UP000254718">
    <property type="component" value="Unassembled WGS sequence"/>
</dbReference>
<evidence type="ECO:0000313" key="40">
    <source>
        <dbReference type="Proteomes" id="UP000392867"/>
    </source>
</evidence>
<reference evidence="5 37" key="7">
    <citation type="submission" date="2018-07" db="EMBL/GenBank/DDBJ databases">
        <title>Genomic analysis of colistin resistant EHEC isolated from cattle in Japan.</title>
        <authorList>
            <person name="Kusumoto M."/>
            <person name="Misumi W."/>
            <person name="Ogura Y."/>
            <person name="Hayashi T."/>
            <person name="Akiba M."/>
        </authorList>
    </citation>
    <scope>NUCLEOTIDE SEQUENCE [LARGE SCALE GENOMIC DNA]</scope>
    <source>
        <strain evidence="5 37">E2863</strain>
    </source>
</reference>
<dbReference type="Proteomes" id="UP000306700">
    <property type="component" value="Unassembled WGS sequence"/>
</dbReference>
<proteinExistence type="inferred from homology"/>
<keyword evidence="2 25" id="KW-0808">Transferase</keyword>
<evidence type="ECO:0000313" key="12">
    <source>
        <dbReference type="EMBL" id="MBA7722861.1"/>
    </source>
</evidence>
<evidence type="ECO:0000313" key="29">
    <source>
        <dbReference type="Proteomes" id="UP000036331"/>
    </source>
</evidence>
<evidence type="ECO:0000313" key="18">
    <source>
        <dbReference type="EMBL" id="NAG17440.1"/>
    </source>
</evidence>
<evidence type="ECO:0000313" key="43">
    <source>
        <dbReference type="Proteomes" id="UP000475070"/>
    </source>
</evidence>
<dbReference type="InterPro" id="IPR011004">
    <property type="entry name" value="Trimer_LpxA-like_sf"/>
</dbReference>
<evidence type="ECO:0000313" key="5">
    <source>
        <dbReference type="EMBL" id="BBF53337.1"/>
    </source>
</evidence>
<dbReference type="EMBL" id="LDXE02000005">
    <property type="protein sequence ID" value="PBN70176.1"/>
    <property type="molecule type" value="Genomic_DNA"/>
</dbReference>
<dbReference type="Proteomes" id="UP000281340">
    <property type="component" value="Unassembled WGS sequence"/>
</dbReference>
<accession>A0A066QF03</accession>
<evidence type="ECO:0000313" key="44">
    <source>
        <dbReference type="Proteomes" id="UP000480485"/>
    </source>
</evidence>
<reference evidence="11" key="19">
    <citation type="submission" date="2021-03" db="EMBL/GenBank/DDBJ databases">
        <authorList>
            <consortium name="NCBI Pathogen Detection Project"/>
        </authorList>
    </citation>
    <scope>NUCLEOTIDE SEQUENCE</scope>
    <source>
        <strain evidence="11">SJP41</strain>
        <strain evidence="10">TW14994</strain>
    </source>
</reference>
<evidence type="ECO:0000313" key="32">
    <source>
        <dbReference type="Proteomes" id="UP000250991"/>
    </source>
</evidence>
<dbReference type="EMBL" id="AASXRC010000018">
    <property type="protein sequence ID" value="EFI0214246.1"/>
    <property type="molecule type" value="Genomic_DNA"/>
</dbReference>
<dbReference type="EMBL" id="UGFE01000002">
    <property type="protein sequence ID" value="STM24089.1"/>
    <property type="molecule type" value="Genomic_DNA"/>
</dbReference>
<dbReference type="EMBL" id="WTRC01000053">
    <property type="protein sequence ID" value="MWT20577.1"/>
    <property type="molecule type" value="Genomic_DNA"/>
</dbReference>
<evidence type="ECO:0000313" key="39">
    <source>
        <dbReference type="Proteomes" id="UP000306700"/>
    </source>
</evidence>
<evidence type="ECO:0000313" key="46">
    <source>
        <dbReference type="Proteomes" id="UP000534332"/>
    </source>
</evidence>
<evidence type="ECO:0000313" key="35">
    <source>
        <dbReference type="Proteomes" id="UP000255543"/>
    </source>
</evidence>
<evidence type="ECO:0000313" key="19">
    <source>
        <dbReference type="EMBL" id="OJN39808.1"/>
    </source>
</evidence>
<evidence type="ECO:0000256" key="4">
    <source>
        <dbReference type="ARBA" id="ARBA00023315"/>
    </source>
</evidence>
<dbReference type="EMBL" id="VOTT01000674">
    <property type="protein sequence ID" value="MPU51351.1"/>
    <property type="molecule type" value="Genomic_DNA"/>
</dbReference>
<dbReference type="Gene3D" id="2.160.10.10">
    <property type="entry name" value="Hexapeptide repeat proteins"/>
    <property type="match status" value="1"/>
</dbReference>
<evidence type="ECO:0000313" key="41">
    <source>
        <dbReference type="Proteomes" id="UP000436482"/>
    </source>
</evidence>
<reference evidence="38 39" key="10">
    <citation type="submission" date="2018-12" db="EMBL/GenBank/DDBJ databases">
        <title>Food and Water Safety Consortium.</title>
        <authorList>
            <person name="Tyson S."/>
            <person name="Peterson C.-L."/>
            <person name="Olson A."/>
            <person name="Tyler S."/>
            <person name="Cabral J."/>
            <person name="Lynch T."/>
            <person name="Knox N."/>
            <person name="Van Domselaar G."/>
            <person name="Graham M."/>
        </authorList>
    </citation>
    <scope>NUCLEOTIDE SEQUENCE [LARGE SCALE GENOMIC DNA]</scope>
    <source>
        <strain evidence="28 39">FWSEC0384</strain>
        <strain evidence="27 38">FWSEC0419</strain>
    </source>
</reference>
<dbReference type="Proteomes" id="UP000036331">
    <property type="component" value="Unassembled WGS sequence"/>
</dbReference>
<dbReference type="STRING" id="585034.ECIAI1_1441"/>
<evidence type="ECO:0000313" key="23">
    <source>
        <dbReference type="EMBL" id="SQD03706.1"/>
    </source>
</evidence>
<evidence type="ECO:0000313" key="20">
    <source>
        <dbReference type="EMBL" id="PBN70176.1"/>
    </source>
</evidence>
<dbReference type="SUPFAM" id="SSF51161">
    <property type="entry name" value="Trimeric LpxA-like enzymes"/>
    <property type="match status" value="1"/>
</dbReference>
<dbReference type="EC" id="2.3.1.-" evidence="23 25"/>
<evidence type="ECO:0000313" key="9">
    <source>
        <dbReference type="EMBL" id="EFL9839361.1"/>
    </source>
</evidence>
<gene>
    <name evidence="25" type="primary">vatD</name>
    <name evidence="20" type="ORF">ABE91_022145</name>
    <name evidence="8" type="ORF">BG944_003451</name>
    <name evidence="19" type="ORF">BK300_05435</name>
    <name evidence="6" type="ORF">BRV02_004649</name>
    <name evidence="28" type="ORF">C9160_24135</name>
    <name evidence="27" type="ORF">C9194_22435</name>
    <name evidence="21" type="ORF">DIV22_12760</name>
    <name evidence="5" type="ORF">E2863_01841</name>
    <name evidence="22" type="ORF">EAI46_27880</name>
    <name evidence="9" type="ORF">EN85_004430</name>
    <name evidence="14" type="ORF">FVB16_21485</name>
    <name evidence="7" type="ORF">GAJ12_01985</name>
    <name evidence="17" type="ORF">GP954_15300</name>
    <name evidence="16" type="ORF">GP965_06495</name>
    <name evidence="15" type="ORF">GP979_21655</name>
    <name evidence="18" type="ORF">GUC01_00110</name>
    <name evidence="10" type="ORF">HKA49_002000</name>
    <name evidence="12" type="ORF">HV209_30665</name>
    <name evidence="11" type="ORF">J8F57_003207</name>
    <name evidence="13" type="ORF">JNA65_23895</name>
    <name evidence="23" type="ORF">NCTC8009_04204</name>
    <name evidence="24" type="ORF">NCTC8179_03467</name>
    <name evidence="25" type="ORF">NCTC8333_03053</name>
    <name evidence="26" type="ORF">NCTC8960_05417</name>
</gene>
<dbReference type="Pfam" id="PF00132">
    <property type="entry name" value="Hexapep"/>
    <property type="match status" value="1"/>
</dbReference>
<dbReference type="PROSITE" id="PS00101">
    <property type="entry name" value="HEXAPEP_TRANSFERASES"/>
    <property type="match status" value="1"/>
</dbReference>
<dbReference type="OMA" id="WIGHGAY"/>
<dbReference type="EMBL" id="AP018802">
    <property type="protein sequence ID" value="BBF53337.1"/>
    <property type="molecule type" value="Genomic_DNA"/>
</dbReference>
<name>A0A066QF03_ECOLX</name>
<dbReference type="GO" id="GO:0016747">
    <property type="term" value="F:acyltransferase activity, transferring groups other than amino-acyl groups"/>
    <property type="evidence" value="ECO:0007669"/>
    <property type="project" value="UniProtKB-ARBA"/>
</dbReference>
<dbReference type="Proteomes" id="UP000281900">
    <property type="component" value="Chromosome"/>
</dbReference>
<dbReference type="AlphaFoldDB" id="A0A066QF03"/>
<evidence type="ECO:0000313" key="6">
    <source>
        <dbReference type="EMBL" id="EFG2163503.1"/>
    </source>
</evidence>
<reference evidence="14 40" key="12">
    <citation type="submission" date="2019-08" db="EMBL/GenBank/DDBJ databases">
        <title>Identification of Water Treatment Resistant and Multidrug Resistant Urinary Pathogenic Escherichia coli in Wastewater.</title>
        <authorList>
            <person name="Neumann N."/>
        </authorList>
    </citation>
    <scope>NUCLEOTIDE SEQUENCE [LARGE SCALE GENOMIC DNA]</scope>
    <source>
        <strain evidence="14 40">WU2356</strain>
    </source>
</reference>
<reference evidence="19 30" key="2">
    <citation type="submission" date="2016-10" db="EMBL/GenBank/DDBJ databases">
        <title>Comprehensive resistome analysis reveals the prevalence of NDM and MCR-1 in Chinese poultry production.</title>
        <authorList>
            <person name="Wang Y."/>
            <person name="Zhang R."/>
            <person name="Li J."/>
            <person name="Wu Z."/>
            <person name="Wenjuan Y."/>
            <person name="Schwarz S."/>
            <person name="Tyrrell J."/>
            <person name="Zheng Y."/>
            <person name="Wang S."/>
            <person name="Shen Z."/>
            <person name="Liu Z."/>
            <person name="Lei L."/>
            <person name="Li M."/>
            <person name="Zhang Q."/>
            <person name="Wu C."/>
            <person name="Zhang Q."/>
            <person name="Wu Y."/>
            <person name="Walsh T."/>
            <person name="Shen J."/>
        </authorList>
    </citation>
    <scope>NUCLEOTIDE SEQUENCE [LARGE SCALE GENOMIC DNA]</scope>
    <source>
        <strain evidence="19 30">574</strain>
    </source>
</reference>
<reference evidence="8 45" key="16">
    <citation type="submission" date="2020-02" db="EMBL/GenBank/DDBJ databases">
        <authorList>
            <consortium name="PulseNet: The National Subtyping Network for Foodborne Disease Surveillance"/>
            <person name="Tarr C.L."/>
            <person name="Trees E."/>
            <person name="Katz L.S."/>
            <person name="Carleton-Romer H.A."/>
            <person name="Stroika S."/>
            <person name="Kucerova Z."/>
            <person name="Roache K.F."/>
            <person name="Sabol A.L."/>
            <person name="Besser J."/>
            <person name="Gerner-Smidt P."/>
        </authorList>
    </citation>
    <scope>NUCLEOTIDE SEQUENCE [LARGE SCALE GENOMIC DNA]</scope>
    <source>
        <strain evidence="8 45">2014C-3796</strain>
    </source>
</reference>
<reference evidence="6 46" key="15">
    <citation type="submission" date="2020-02" db="EMBL/GenBank/DDBJ databases">
        <authorList>
            <person name="Ashton P.M."/>
            <person name="Dallman T."/>
            <person name="Nair S."/>
            <person name="De Pinna E."/>
            <person name="Peters T."/>
            <person name="Grant K."/>
        </authorList>
    </citation>
    <scope>NUCLEOTIDE SEQUENCE [LARGE SCALE GENOMIC DNA]</scope>
    <source>
        <strain evidence="6 46">188143</strain>
    </source>
</reference>
<keyword evidence="3" id="KW-0677">Repeat</keyword>
<dbReference type="EMBL" id="QFSS01000062">
    <property type="protein sequence ID" value="PZZ68379.1"/>
    <property type="molecule type" value="Genomic_DNA"/>
</dbReference>
<dbReference type="Proteomes" id="UP000462410">
    <property type="component" value="Unassembled WGS sequence"/>
</dbReference>
<reference evidence="41 42" key="13">
    <citation type="submission" date="2019-12" db="EMBL/GenBank/DDBJ databases">
        <title>Enteriobacteria Tanzani isolates_8377-8380.</title>
        <authorList>
            <person name="Subbiah M."/>
            <person name="Call D."/>
        </authorList>
    </citation>
    <scope>NUCLEOTIDE SEQUENCE [LARGE SCALE GENOMIC DNA]</scope>
    <source>
        <strain evidence="17 44">8378wC7</strain>
        <strain evidence="16 42">8378wH8</strain>
        <strain evidence="15 41">8379wE6</strain>
    </source>
</reference>
<reference evidence="20 29" key="1">
    <citation type="journal article" date="2015" name="Genome Announc.">
        <title>Draft Genome Sequences of Human-Pathogenic Escherichia coli O26:H11 Strains Carrying the stx2 Gene Only and Circulating in France.</title>
        <authorList>
            <person name="Delannoy S."/>
            <person name="Mariani-Kurkdjian P."/>
            <person name="Bonacorsi S."/>
            <person name="Liguori S."/>
            <person name="Ison S.A."/>
            <person name="Fach P."/>
        </authorList>
    </citation>
    <scope>NUCLEOTIDE SEQUENCE [LARGE SCALE GENOMIC DNA]</scope>
    <source>
        <strain evidence="20 29">34870</strain>
    </source>
</reference>
<evidence type="ECO:0000313" key="37">
    <source>
        <dbReference type="Proteomes" id="UP000281900"/>
    </source>
</evidence>
<dbReference type="EMBL" id="WTQQ01000600">
    <property type="protein sequence ID" value="MWR90876.1"/>
    <property type="molecule type" value="Genomic_DNA"/>
</dbReference>
<reference evidence="21 31" key="5">
    <citation type="submission" date="2018-05" db="EMBL/GenBank/DDBJ databases">
        <title>Genomic sequencing of EHEC O26 New European Clone.</title>
        <authorList>
            <person name="Karnisova L."/>
            <person name="Nunvar J."/>
            <person name="Marejkova M."/>
            <person name="Mellmann A."/>
            <person name="Drevinek P."/>
            <person name="Blahova K."/>
            <person name="Bielaszewska M."/>
        </authorList>
    </citation>
    <scope>NUCLEOTIDE SEQUENCE [LARGE SCALE GENOMIC DNA]</scope>
    <source>
        <strain evidence="21 31">14-391</strain>
    </source>
</reference>
<evidence type="ECO:0000313" key="38">
    <source>
        <dbReference type="Proteomes" id="UP000305093"/>
    </source>
</evidence>
<dbReference type="EMBL" id="UGEB01000001">
    <property type="protein sequence ID" value="STK87004.1"/>
    <property type="molecule type" value="Genomic_DNA"/>
</dbReference>
<dbReference type="Proteomes" id="UP000250991">
    <property type="component" value="Unassembled WGS sequence"/>
</dbReference>
<reference evidence="22 36" key="9">
    <citation type="submission" date="2018-10" db="EMBL/GenBank/DDBJ databases">
        <title>Comparison of Escherichia coli isolates recovered from retail chicken and from chicken fecal samples by antimicrobial susceptibility test and whole genome sequencing.</title>
        <authorList>
            <person name="Tang B."/>
            <person name="Ma Y."/>
            <person name="He X."/>
            <person name="Cao L."/>
            <person name="Xia X."/>
            <person name="Yang H."/>
        </authorList>
    </citation>
    <scope>NUCLEOTIDE SEQUENCE [LARGE SCALE GENOMIC DNA]</scope>
    <source>
        <strain evidence="22 36">CMJH98b</strain>
    </source>
</reference>
<dbReference type="PANTHER" id="PTHR43300:SF11">
    <property type="entry name" value="ACETYLTRANSFERASE RV3034C-RELATED"/>
    <property type="match status" value="1"/>
</dbReference>
<dbReference type="InterPro" id="IPR001451">
    <property type="entry name" value="Hexapep"/>
</dbReference>
<reference evidence="12" key="17">
    <citation type="submission" date="2020-06" db="EMBL/GenBank/DDBJ databases">
        <title>REHAB project genomes.</title>
        <authorList>
            <person name="Shaw L.P."/>
        </authorList>
    </citation>
    <scope>NUCLEOTIDE SEQUENCE</scope>
    <source>
        <strain evidence="12">RHBSTW-00474</strain>
    </source>
</reference>
<comment type="similarity">
    <text evidence="1">Belongs to the transferase hexapeptide repeat family.</text>
</comment>
<dbReference type="EMBL" id="RROO01000057">
    <property type="protein sequence ID" value="TJF61290.1"/>
    <property type="molecule type" value="Genomic_DNA"/>
</dbReference>
<evidence type="ECO:0000313" key="50">
    <source>
        <dbReference type="Proteomes" id="UP000842385"/>
    </source>
</evidence>
<evidence type="ECO:0000313" key="26">
    <source>
        <dbReference type="EMBL" id="STN15006.1"/>
    </source>
</evidence>
<dbReference type="EMBL" id="AATJKW010000046">
    <property type="protein sequence ID" value="EFL9839361.1"/>
    <property type="molecule type" value="Genomic_DNA"/>
</dbReference>
<evidence type="ECO:0000313" key="14">
    <source>
        <dbReference type="EMBL" id="MPU51351.1"/>
    </source>
</evidence>
<dbReference type="Proteomes" id="UP000480485">
    <property type="component" value="Unassembled WGS sequence"/>
</dbReference>
<dbReference type="Proteomes" id="UP000255057">
    <property type="component" value="Unassembled WGS sequence"/>
</dbReference>
<dbReference type="EMBL" id="DABFUC010000008">
    <property type="protein sequence ID" value="HAI8957860.1"/>
    <property type="molecule type" value="Genomic_DNA"/>
</dbReference>
<evidence type="ECO:0000313" key="30">
    <source>
        <dbReference type="Proteomes" id="UP000184077"/>
    </source>
</evidence>
<dbReference type="EMBL" id="UGFO01000006">
    <property type="protein sequence ID" value="STN15006.1"/>
    <property type="molecule type" value="Genomic_DNA"/>
</dbReference>
<evidence type="ECO:0000313" key="31">
    <source>
        <dbReference type="Proteomes" id="UP000248865"/>
    </source>
</evidence>
<reference evidence="18 43" key="11">
    <citation type="journal article" date="2019" name="Nat. Med.">
        <title>A library of human gut bacterial isolates paired with longitudinal multiomics data enables mechanistic microbiome research.</title>
        <authorList>
            <person name="Poyet M."/>
            <person name="Groussin M."/>
            <person name="Gibbons S.M."/>
            <person name="Avila-Pacheco J."/>
            <person name="Jiang X."/>
            <person name="Kearney S.M."/>
            <person name="Perrotta A.R."/>
            <person name="Berdy B."/>
            <person name="Zhao S."/>
            <person name="Lieberman T.D."/>
            <person name="Swanson P.K."/>
            <person name="Smith M."/>
            <person name="Roesemann S."/>
            <person name="Alexander J.E."/>
            <person name="Rich S.A."/>
            <person name="Livny J."/>
            <person name="Vlamakis H."/>
            <person name="Clish C."/>
            <person name="Bullock K."/>
            <person name="Deik A."/>
            <person name="Scott J."/>
            <person name="Pierce K.A."/>
            <person name="Xavier R.J."/>
            <person name="Alm E.J."/>
        </authorList>
    </citation>
    <scope>NUCLEOTIDE SEQUENCE [LARGE SCALE GENOMIC DNA]</scope>
    <source>
        <strain evidence="18 43">BIOML-A112</strain>
    </source>
</reference>
<dbReference type="EMBL" id="UARW01000010">
    <property type="protein sequence ID" value="SQD03706.1"/>
    <property type="molecule type" value="Genomic_DNA"/>
</dbReference>
<evidence type="ECO:0000313" key="33">
    <source>
        <dbReference type="Proteomes" id="UP000254718"/>
    </source>
</evidence>
<dbReference type="Proteomes" id="UP000868636">
    <property type="component" value="Unassembled WGS sequence"/>
</dbReference>
<evidence type="ECO:0000313" key="10">
    <source>
        <dbReference type="EMBL" id="HAI8957860.1"/>
    </source>
</evidence>
<dbReference type="Proteomes" id="UP000842385">
    <property type="component" value="Unassembled WGS sequence"/>
</dbReference>
<evidence type="ECO:0000313" key="8">
    <source>
        <dbReference type="EMBL" id="EFI0214246.1"/>
    </source>
</evidence>
<reference evidence="7 47" key="14">
    <citation type="submission" date="2019-12" db="EMBL/GenBank/DDBJ databases">
        <authorList>
            <consortium name="NARMS: The National Antimicrobial Resistance Monitoring System"/>
        </authorList>
    </citation>
    <scope>NUCLEOTIDE SEQUENCE [LARGE SCALE GENOMIC DNA]</scope>
    <source>
        <strain evidence="7 47">CVM N19EC0596</strain>
    </source>
</reference>
<reference evidence="20" key="3">
    <citation type="submission" date="2017-03" db="EMBL/GenBank/DDBJ databases">
        <title>The mobilome is the main driver of stx2-positive O26:H11 Escherichia coli strains evolution.</title>
        <authorList>
            <person name="Delannoy S."/>
            <person name="Mariani-Kurkdjian P."/>
            <person name="Webb H.E."/>
            <person name="Bonacorsi S."/>
            <person name="Fach P."/>
        </authorList>
    </citation>
    <scope>NUCLEOTIDE SEQUENCE</scope>
    <source>
        <strain evidence="20">34870</strain>
    </source>
</reference>
<protein>
    <submittedName>
        <fullName evidence="5 7">Acetyltransferase</fullName>
    </submittedName>
    <submittedName>
        <fullName evidence="6 25">Transferase</fullName>
        <ecNumber evidence="23 25">2.3.1.-</ecNumber>
    </submittedName>
    <submittedName>
        <fullName evidence="23">Putative transferase</fullName>
    </submittedName>
</protein>
<evidence type="ECO:0000313" key="34">
    <source>
        <dbReference type="Proteomes" id="UP000255057"/>
    </source>
</evidence>
<evidence type="ECO:0000313" key="25">
    <source>
        <dbReference type="EMBL" id="STM24089.1"/>
    </source>
</evidence>
<evidence type="ECO:0000313" key="47">
    <source>
        <dbReference type="Proteomes" id="UP000537181"/>
    </source>
</evidence>
<dbReference type="EMBL" id="RDDM01000558">
    <property type="protein sequence ID" value="RLY51435.1"/>
    <property type="molecule type" value="Genomic_DNA"/>
</dbReference>
<evidence type="ECO:0000313" key="28">
    <source>
        <dbReference type="EMBL" id="TJH16502.1"/>
    </source>
</evidence>
<evidence type="ECO:0000313" key="22">
    <source>
        <dbReference type="EMBL" id="RLY51435.1"/>
    </source>
</evidence>
<reference evidence="32 33" key="6">
    <citation type="submission" date="2018-06" db="EMBL/GenBank/DDBJ databases">
        <authorList>
            <consortium name="Pathogen Informatics"/>
            <person name="Doyle S."/>
        </authorList>
    </citation>
    <scope>NUCLEOTIDE SEQUENCE [LARGE SCALE GENOMIC DNA]</scope>
    <source>
        <strain evidence="23 32">NCTC8009</strain>
        <strain evidence="24 35">NCTC8179</strain>
        <strain evidence="25 33">NCTC8333</strain>
        <strain evidence="26 34">NCTC8960</strain>
    </source>
</reference>
<dbReference type="EMBL" id="AASWKX010000002">
    <property type="protein sequence ID" value="EFH6163823.1"/>
    <property type="molecule type" value="Genomic_DNA"/>
</dbReference>
<evidence type="ECO:0000256" key="3">
    <source>
        <dbReference type="ARBA" id="ARBA00022737"/>
    </source>
</evidence>
<dbReference type="Proteomes" id="UP000615017">
    <property type="component" value="Unassembled WGS sequence"/>
</dbReference>
<dbReference type="Proteomes" id="UP000537181">
    <property type="component" value="Unassembled WGS sequence"/>
</dbReference>
<organism evidence="25 33">
    <name type="scientific">Escherichia coli</name>
    <dbReference type="NCBI Taxonomy" id="562"/>
    <lineage>
        <taxon>Bacteria</taxon>
        <taxon>Pseudomonadati</taxon>
        <taxon>Pseudomonadota</taxon>
        <taxon>Gammaproteobacteria</taxon>
        <taxon>Enterobacterales</taxon>
        <taxon>Enterobacteriaceae</taxon>
        <taxon>Escherichia</taxon>
    </lineage>
</organism>
<evidence type="ECO:0000313" key="24">
    <source>
        <dbReference type="EMBL" id="STK87004.1"/>
    </source>
</evidence>
<dbReference type="Proteomes" id="UP000392867">
    <property type="component" value="Unassembled WGS sequence"/>
</dbReference>
<dbReference type="Proteomes" id="UP000305093">
    <property type="component" value="Unassembled WGS sequence"/>
</dbReference>
<dbReference type="Proteomes" id="UP000543257">
    <property type="component" value="Unassembled WGS sequence"/>
</dbReference>
<dbReference type="InterPro" id="IPR050179">
    <property type="entry name" value="Trans_hexapeptide_repeat"/>
</dbReference>
<evidence type="ECO:0000313" key="21">
    <source>
        <dbReference type="EMBL" id="PZZ68379.1"/>
    </source>
</evidence>
<evidence type="ECO:0000256" key="1">
    <source>
        <dbReference type="ARBA" id="ARBA00007274"/>
    </source>
</evidence>
<evidence type="ECO:0000313" key="7">
    <source>
        <dbReference type="EMBL" id="EFH6163823.1"/>
    </source>
</evidence>
<dbReference type="InterPro" id="IPR018357">
    <property type="entry name" value="Hexapep_transf_CS"/>
</dbReference>
<evidence type="ECO:0000313" key="36">
    <source>
        <dbReference type="Proteomes" id="UP000281340"/>
    </source>
</evidence>
<dbReference type="EMBL" id="RRNI01000045">
    <property type="protein sequence ID" value="TJH16502.1"/>
    <property type="molecule type" value="Genomic_DNA"/>
</dbReference>
<evidence type="ECO:0000313" key="27">
    <source>
        <dbReference type="EMBL" id="TJF61290.1"/>
    </source>
</evidence>
<dbReference type="EMBL" id="MOHC01000008">
    <property type="protein sequence ID" value="OJN39808.1"/>
    <property type="molecule type" value="Genomic_DNA"/>
</dbReference>
<evidence type="ECO:0000313" key="45">
    <source>
        <dbReference type="Proteomes" id="UP000521994"/>
    </source>
</evidence>